<feature type="binding site" evidence="3">
    <location>
        <position position="68"/>
    </location>
    <ligand>
        <name>GTP</name>
        <dbReference type="ChEBI" id="CHEBI:37565"/>
    </ligand>
</feature>
<reference evidence="5 6" key="1">
    <citation type="journal article" date="2009" name="Science">
        <title>Green evolution and dynamic adaptations revealed by genomes of the marine picoeukaryotes Micromonas.</title>
        <authorList>
            <person name="Worden A.Z."/>
            <person name="Lee J.H."/>
            <person name="Mock T."/>
            <person name="Rouze P."/>
            <person name="Simmons M.P."/>
            <person name="Aerts A.L."/>
            <person name="Allen A.E."/>
            <person name="Cuvelier M.L."/>
            <person name="Derelle E."/>
            <person name="Everett M.V."/>
            <person name="Foulon E."/>
            <person name="Grimwood J."/>
            <person name="Gundlach H."/>
            <person name="Henrissat B."/>
            <person name="Napoli C."/>
            <person name="McDonald S.M."/>
            <person name="Parker M.S."/>
            <person name="Rombauts S."/>
            <person name="Salamov A."/>
            <person name="Von Dassow P."/>
            <person name="Badger J.H."/>
            <person name="Coutinho P.M."/>
            <person name="Demir E."/>
            <person name="Dubchak I."/>
            <person name="Gentemann C."/>
            <person name="Eikrem W."/>
            <person name="Gready J.E."/>
            <person name="John U."/>
            <person name="Lanier W."/>
            <person name="Lindquist E.A."/>
            <person name="Lucas S."/>
            <person name="Mayer K.F."/>
            <person name="Moreau H."/>
            <person name="Not F."/>
            <person name="Otillar R."/>
            <person name="Panaud O."/>
            <person name="Pangilinan J."/>
            <person name="Paulsen I."/>
            <person name="Piegu B."/>
            <person name="Poliakov A."/>
            <person name="Robbens S."/>
            <person name="Schmutz J."/>
            <person name="Toulza E."/>
            <person name="Wyss T."/>
            <person name="Zelensky A."/>
            <person name="Zhou K."/>
            <person name="Armbrust E.V."/>
            <person name="Bhattacharya D."/>
            <person name="Goodenough U.W."/>
            <person name="Van de Peer Y."/>
            <person name="Grigoriev I.V."/>
        </authorList>
    </citation>
    <scope>NUCLEOTIDE SEQUENCE [LARGE SCALE GENOMIC DNA]</scope>
    <source>
        <strain evidence="5 6">CCMP1545</strain>
    </source>
</reference>
<evidence type="ECO:0000256" key="1">
    <source>
        <dbReference type="ARBA" id="ARBA00022741"/>
    </source>
</evidence>
<dbReference type="AlphaFoldDB" id="C1N192"/>
<feature type="binding site" evidence="4">
    <location>
        <position position="45"/>
    </location>
    <ligand>
        <name>Mg(2+)</name>
        <dbReference type="ChEBI" id="CHEBI:18420"/>
    </ligand>
</feature>
<dbReference type="KEGG" id="mpp:MICPUCDRAFT_51312"/>
<evidence type="ECO:0000256" key="3">
    <source>
        <dbReference type="PIRSR" id="PIRSR606689-1"/>
    </source>
</evidence>
<dbReference type="PANTHER" id="PTHR46688:SF1">
    <property type="entry name" value="ADP-RIBOSYLATION FACTOR-LIKE PROTEIN 16"/>
    <property type="match status" value="1"/>
</dbReference>
<dbReference type="InterPro" id="IPR027417">
    <property type="entry name" value="P-loop_NTPase"/>
</dbReference>
<keyword evidence="4" id="KW-0460">Magnesium</keyword>
<gene>
    <name evidence="5" type="ORF">MICPUCDRAFT_51312</name>
</gene>
<dbReference type="Proteomes" id="UP000001876">
    <property type="component" value="Unassembled WGS sequence"/>
</dbReference>
<dbReference type="eggNOG" id="KOG0070">
    <property type="taxonomic scope" value="Eukaryota"/>
</dbReference>
<organism evidence="6">
    <name type="scientific">Micromonas pusilla (strain CCMP1545)</name>
    <name type="common">Picoplanktonic green alga</name>
    <dbReference type="NCBI Taxonomy" id="564608"/>
    <lineage>
        <taxon>Eukaryota</taxon>
        <taxon>Viridiplantae</taxon>
        <taxon>Chlorophyta</taxon>
        <taxon>Mamiellophyceae</taxon>
        <taxon>Mamiellales</taxon>
        <taxon>Mamiellaceae</taxon>
        <taxon>Micromonas</taxon>
    </lineage>
</organism>
<keyword evidence="6" id="KW-1185">Reference proteome</keyword>
<keyword evidence="2 3" id="KW-0342">GTP-binding</keyword>
<evidence type="ECO:0000256" key="2">
    <source>
        <dbReference type="ARBA" id="ARBA00023134"/>
    </source>
</evidence>
<dbReference type="PANTHER" id="PTHR46688">
    <property type="entry name" value="ADP-RIBOSYLATION FACTOR-LIKE PROTEIN 16"/>
    <property type="match status" value="1"/>
</dbReference>
<keyword evidence="1 3" id="KW-0547">Nucleotide-binding</keyword>
<sequence length="163" mass="16904">MADPSPPVVVLGVGGAGKSLALRRLMGLQKSGRVEAHVDADVVPSVGVDISTIAIDKKRNVCMKEIGGAMMPLWPTYVANQSTGMMYVVDAADSFQLAASAAAFHHLCGLPALDGKPVLLVLNKIDSPRVLARGDIEATFDIDAARAVLGARLTVIEASAGRG</sequence>
<dbReference type="STRING" id="564608.C1N192"/>
<feature type="binding site" evidence="4">
    <location>
        <position position="19"/>
    </location>
    <ligand>
        <name>Mg(2+)</name>
        <dbReference type="ChEBI" id="CHEBI:18420"/>
    </ligand>
</feature>
<dbReference type="RefSeq" id="XP_003061527.1">
    <property type="nucleotide sequence ID" value="XM_003061481.1"/>
</dbReference>
<feature type="binding site" evidence="3">
    <location>
        <begin position="123"/>
        <end position="126"/>
    </location>
    <ligand>
        <name>GTP</name>
        <dbReference type="ChEBI" id="CHEBI:37565"/>
    </ligand>
</feature>
<dbReference type="GO" id="GO:0046872">
    <property type="term" value="F:metal ion binding"/>
    <property type="evidence" value="ECO:0007669"/>
    <property type="project" value="UniProtKB-KW"/>
</dbReference>
<feature type="binding site" evidence="3">
    <location>
        <begin position="12"/>
        <end position="19"/>
    </location>
    <ligand>
        <name>GTP</name>
        <dbReference type="ChEBI" id="CHEBI:37565"/>
    </ligand>
</feature>
<dbReference type="InterPro" id="IPR006689">
    <property type="entry name" value="Small_GTPase_ARF/SAR"/>
</dbReference>
<dbReference type="GO" id="GO:0005525">
    <property type="term" value="F:GTP binding"/>
    <property type="evidence" value="ECO:0007669"/>
    <property type="project" value="UniProtKB-KW"/>
</dbReference>
<dbReference type="OrthoDB" id="526559at2759"/>
<dbReference type="GeneID" id="9687211"/>
<dbReference type="SUPFAM" id="SSF52540">
    <property type="entry name" value="P-loop containing nucleoside triphosphate hydrolases"/>
    <property type="match status" value="1"/>
</dbReference>
<proteinExistence type="predicted"/>
<name>C1N192_MICPC</name>
<evidence type="ECO:0000313" key="6">
    <source>
        <dbReference type="Proteomes" id="UP000001876"/>
    </source>
</evidence>
<dbReference type="Pfam" id="PF00025">
    <property type="entry name" value="Arf"/>
    <property type="match status" value="1"/>
</dbReference>
<accession>C1N192</accession>
<dbReference type="GO" id="GO:0003924">
    <property type="term" value="F:GTPase activity"/>
    <property type="evidence" value="ECO:0007669"/>
    <property type="project" value="InterPro"/>
</dbReference>
<protein>
    <submittedName>
        <fullName evidence="5">Predicted protein</fullName>
    </submittedName>
</protein>
<evidence type="ECO:0000256" key="4">
    <source>
        <dbReference type="PIRSR" id="PIRSR606689-2"/>
    </source>
</evidence>
<evidence type="ECO:0000313" key="5">
    <source>
        <dbReference type="EMBL" id="EEH54157.1"/>
    </source>
</evidence>
<dbReference type="Gene3D" id="3.40.50.300">
    <property type="entry name" value="P-loop containing nucleotide triphosphate hydrolases"/>
    <property type="match status" value="1"/>
</dbReference>
<dbReference type="OMA" id="ETTFSMP"/>
<dbReference type="EMBL" id="GG663744">
    <property type="protein sequence ID" value="EEH54157.1"/>
    <property type="molecule type" value="Genomic_DNA"/>
</dbReference>
<keyword evidence="4" id="KW-0479">Metal-binding</keyword>